<dbReference type="Pfam" id="PF03646">
    <property type="entry name" value="FlaG"/>
    <property type="match status" value="1"/>
</dbReference>
<keyword evidence="2" id="KW-0282">Flagellum</keyword>
<name>A0ABZ2CFA2_9BACI</name>
<evidence type="ECO:0000256" key="1">
    <source>
        <dbReference type="SAM" id="MobiDB-lite"/>
    </source>
</evidence>
<feature type="compositionally biased region" description="Basic and acidic residues" evidence="1">
    <location>
        <begin position="31"/>
        <end position="42"/>
    </location>
</feature>
<evidence type="ECO:0000313" key="3">
    <source>
        <dbReference type="Proteomes" id="UP001357223"/>
    </source>
</evidence>
<protein>
    <submittedName>
        <fullName evidence="2">Flagellar protein FlaG</fullName>
    </submittedName>
</protein>
<dbReference type="EMBL" id="CP137640">
    <property type="protein sequence ID" value="WVX80493.1"/>
    <property type="molecule type" value="Genomic_DNA"/>
</dbReference>
<dbReference type="Proteomes" id="UP001357223">
    <property type="component" value="Chromosome"/>
</dbReference>
<dbReference type="Gene3D" id="3.30.160.170">
    <property type="entry name" value="FlaG-like"/>
    <property type="match status" value="1"/>
</dbReference>
<dbReference type="InterPro" id="IPR035924">
    <property type="entry name" value="FlaG-like_sf"/>
</dbReference>
<keyword evidence="2" id="KW-0969">Cilium</keyword>
<gene>
    <name evidence="2" type="primary">flaG</name>
    <name evidence="2" type="ORF">R4Z09_25140</name>
</gene>
<keyword evidence="3" id="KW-1185">Reference proteome</keyword>
<dbReference type="SUPFAM" id="SSF160214">
    <property type="entry name" value="FlaG-like"/>
    <property type="match status" value="1"/>
</dbReference>
<dbReference type="PANTHER" id="PTHR37166">
    <property type="entry name" value="PROTEIN FLAG"/>
    <property type="match status" value="1"/>
</dbReference>
<keyword evidence="2" id="KW-0966">Cell projection</keyword>
<proteinExistence type="predicted"/>
<reference evidence="2 3" key="1">
    <citation type="submission" date="2023-10" db="EMBL/GenBank/DDBJ databases">
        <title>Niallia locisalis sp.nov. isolated from a salt pond sample.</title>
        <authorList>
            <person name="Li X.-J."/>
            <person name="Dong L."/>
        </authorList>
    </citation>
    <scope>NUCLEOTIDE SEQUENCE [LARGE SCALE GENOMIC DNA]</scope>
    <source>
        <strain evidence="2 3">DSM 29761</strain>
    </source>
</reference>
<dbReference type="PANTHER" id="PTHR37166:SF1">
    <property type="entry name" value="PROTEIN FLAG"/>
    <property type="match status" value="1"/>
</dbReference>
<evidence type="ECO:0000313" key="2">
    <source>
        <dbReference type="EMBL" id="WVX80493.1"/>
    </source>
</evidence>
<sequence>MNIERMPNQTNSNAARVTPVEKSKPTQPVEDLLKKPEQKQEKPMVEIDKEKMEEMVKGLNEFIQPASTSIRFVLHDKLHDYYVTIVDDKTKEVIKEIPSKKLLDTYANMMEFVGLLVDKKI</sequence>
<organism evidence="2 3">
    <name type="scientific">Niallia oryzisoli</name>
    <dbReference type="NCBI Taxonomy" id="1737571"/>
    <lineage>
        <taxon>Bacteria</taxon>
        <taxon>Bacillati</taxon>
        <taxon>Bacillota</taxon>
        <taxon>Bacilli</taxon>
        <taxon>Bacillales</taxon>
        <taxon>Bacillaceae</taxon>
        <taxon>Niallia</taxon>
    </lineage>
</organism>
<accession>A0ABZ2CFA2</accession>
<feature type="region of interest" description="Disordered" evidence="1">
    <location>
        <begin position="1"/>
        <end position="42"/>
    </location>
</feature>
<dbReference type="NCBIfam" id="NF005834">
    <property type="entry name" value="PRK07738.1"/>
    <property type="match status" value="1"/>
</dbReference>
<dbReference type="InterPro" id="IPR005186">
    <property type="entry name" value="FlaG"/>
</dbReference>
<dbReference type="RefSeq" id="WP_338449424.1">
    <property type="nucleotide sequence ID" value="NZ_CP137640.1"/>
</dbReference>